<reference evidence="3" key="1">
    <citation type="submission" date="2013-12" db="EMBL/GenBank/DDBJ databases">
        <title>The Genome Sequence of Aphanomyces astaci APO3.</title>
        <authorList>
            <consortium name="The Broad Institute Genomics Platform"/>
            <person name="Russ C."/>
            <person name="Tyler B."/>
            <person name="van West P."/>
            <person name="Dieguez-Uribeondo J."/>
            <person name="Young S.K."/>
            <person name="Zeng Q."/>
            <person name="Gargeya S."/>
            <person name="Fitzgerald M."/>
            <person name="Abouelleil A."/>
            <person name="Alvarado L."/>
            <person name="Chapman S.B."/>
            <person name="Gainer-Dewar J."/>
            <person name="Goldberg J."/>
            <person name="Griggs A."/>
            <person name="Gujja S."/>
            <person name="Hansen M."/>
            <person name="Howarth C."/>
            <person name="Imamovic A."/>
            <person name="Ireland A."/>
            <person name="Larimer J."/>
            <person name="McCowan C."/>
            <person name="Murphy C."/>
            <person name="Pearson M."/>
            <person name="Poon T.W."/>
            <person name="Priest M."/>
            <person name="Roberts A."/>
            <person name="Saif S."/>
            <person name="Shea T."/>
            <person name="Sykes S."/>
            <person name="Wortman J."/>
            <person name="Nusbaum C."/>
            <person name="Birren B."/>
        </authorList>
    </citation>
    <scope>NUCLEOTIDE SEQUENCE [LARGE SCALE GENOMIC DNA]</scope>
    <source>
        <strain evidence="3">APO3</strain>
    </source>
</reference>
<feature type="signal peptide" evidence="2">
    <location>
        <begin position="1"/>
        <end position="17"/>
    </location>
</feature>
<dbReference type="VEuPathDB" id="FungiDB:H257_11964"/>
<evidence type="ECO:0008006" key="4">
    <source>
        <dbReference type="Google" id="ProtNLM"/>
    </source>
</evidence>
<dbReference type="EMBL" id="KI913150">
    <property type="protein sequence ID" value="ETV73146.1"/>
    <property type="molecule type" value="Genomic_DNA"/>
</dbReference>
<name>W4G1J6_APHAT</name>
<sequence length="120" mass="13099">MKVTALLVAVAICTVDAGSSTQHPPRQPYDINGTHSPVSRPRHTYPRNGTLHNGHRTKFPAISASEHHRNHSKPPSGNAVVDHPVDLPRRNGSHRHYSGNRFDANAGKPHHAKHPSTTSP</sequence>
<evidence type="ECO:0000313" key="3">
    <source>
        <dbReference type="EMBL" id="ETV73146.1"/>
    </source>
</evidence>
<dbReference type="RefSeq" id="XP_009837351.1">
    <property type="nucleotide sequence ID" value="XM_009839049.1"/>
</dbReference>
<evidence type="ECO:0000256" key="1">
    <source>
        <dbReference type="SAM" id="MobiDB-lite"/>
    </source>
</evidence>
<dbReference type="GeneID" id="20813960"/>
<protein>
    <recommendedName>
        <fullName evidence="4">RxLR effector protein</fullName>
    </recommendedName>
</protein>
<keyword evidence="2" id="KW-0732">Signal</keyword>
<evidence type="ECO:0000256" key="2">
    <source>
        <dbReference type="SAM" id="SignalP"/>
    </source>
</evidence>
<gene>
    <name evidence="3" type="ORF">H257_11964</name>
</gene>
<accession>W4G1J6</accession>
<dbReference type="AlphaFoldDB" id="W4G1J6"/>
<feature type="region of interest" description="Disordered" evidence="1">
    <location>
        <begin position="16"/>
        <end position="120"/>
    </location>
</feature>
<proteinExistence type="predicted"/>
<organism evidence="3">
    <name type="scientific">Aphanomyces astaci</name>
    <name type="common">Crayfish plague agent</name>
    <dbReference type="NCBI Taxonomy" id="112090"/>
    <lineage>
        <taxon>Eukaryota</taxon>
        <taxon>Sar</taxon>
        <taxon>Stramenopiles</taxon>
        <taxon>Oomycota</taxon>
        <taxon>Saprolegniomycetes</taxon>
        <taxon>Saprolegniales</taxon>
        <taxon>Verrucalvaceae</taxon>
        <taxon>Aphanomyces</taxon>
    </lineage>
</organism>
<feature type="chain" id="PRO_5004842196" description="RxLR effector protein" evidence="2">
    <location>
        <begin position="18"/>
        <end position="120"/>
    </location>
</feature>